<dbReference type="Pfam" id="PF04500">
    <property type="entry name" value="FLYWCH"/>
    <property type="match status" value="1"/>
</dbReference>
<feature type="compositionally biased region" description="Low complexity" evidence="4">
    <location>
        <begin position="254"/>
        <end position="268"/>
    </location>
</feature>
<feature type="region of interest" description="Disordered" evidence="4">
    <location>
        <begin position="510"/>
        <end position="544"/>
    </location>
</feature>
<evidence type="ECO:0000256" key="2">
    <source>
        <dbReference type="ARBA" id="ARBA00022771"/>
    </source>
</evidence>
<name>A0A914H0J8_GLORO</name>
<keyword evidence="3" id="KW-0862">Zinc</keyword>
<dbReference type="AlphaFoldDB" id="A0A914H0J8"/>
<evidence type="ECO:0000259" key="5">
    <source>
        <dbReference type="Pfam" id="PF04500"/>
    </source>
</evidence>
<dbReference type="Gene3D" id="2.20.25.240">
    <property type="match status" value="1"/>
</dbReference>
<sequence length="636" mass="67349">MHEFHPYNSELPQIITSFKGNQKLILGGFRYNIHHVKEGVKTWRCVCAKKLTGTRTWCKGRAETWDSDSKGIPKGEHNHSTEHELAELEFFKSQMILAAISEPTADLSALMDEAAKFLSEGLNFGNRETMKKSLLVARKSVESGEFALGKHRAVSVGQQRTLSSSVGGKKKGGGGTVTAPNSRTTSTPLDAMSAPTQKGTVHNKSQNPGSPPPRLSAAAAVALAMPSSSKFPSSPLKRSAVSDVGSSFDTSAASCSNTSGYGTTSSSGIADEDAAHGGAGIGWMDLSGGSSAVNFVLPEQLNPTTLAALNGGTANMFGANGQPSSSADQQQLLAAALFAAAMLGNPSATPATTIAATLSTTLSSSTSTIGDVQHLQQQQQTVGDMMMSIMATSNNNKATRRVSARSSATTAATTGPSSAIGAAVAQPGNSQNVVLNARKKTARVNGILNKLSTKAAEKSVSPSPSSTNSEPYSTAKFMESIDQNHSIMPTVQHEKHLVTVATQTGPVVADTIVNGGDEQNMTRKRKSDENAPFGREQQQNANNEGTEKRKVICCCCCEESELNGWEMPLGCKRRVLKTEQNGTAKTMPLMEQEDMAEQENESDEDLFGMERELKLEIAEEDEEQSPEGREGDKGLV</sequence>
<evidence type="ECO:0000256" key="1">
    <source>
        <dbReference type="ARBA" id="ARBA00022723"/>
    </source>
</evidence>
<feature type="compositionally biased region" description="Low complexity" evidence="4">
    <location>
        <begin position="459"/>
        <end position="472"/>
    </location>
</feature>
<protein>
    <submittedName>
        <fullName evidence="7">FLYWCH-type domain-containing protein</fullName>
    </submittedName>
</protein>
<organism evidence="6 7">
    <name type="scientific">Globodera rostochiensis</name>
    <name type="common">Golden nematode worm</name>
    <name type="synonym">Heterodera rostochiensis</name>
    <dbReference type="NCBI Taxonomy" id="31243"/>
    <lineage>
        <taxon>Eukaryota</taxon>
        <taxon>Metazoa</taxon>
        <taxon>Ecdysozoa</taxon>
        <taxon>Nematoda</taxon>
        <taxon>Chromadorea</taxon>
        <taxon>Rhabditida</taxon>
        <taxon>Tylenchina</taxon>
        <taxon>Tylenchomorpha</taxon>
        <taxon>Tylenchoidea</taxon>
        <taxon>Heteroderidae</taxon>
        <taxon>Heteroderinae</taxon>
        <taxon>Globodera</taxon>
    </lineage>
</organism>
<evidence type="ECO:0000313" key="6">
    <source>
        <dbReference type="Proteomes" id="UP000887572"/>
    </source>
</evidence>
<dbReference type="InterPro" id="IPR007588">
    <property type="entry name" value="Znf_FLYWCH"/>
</dbReference>
<dbReference type="GO" id="GO:0008270">
    <property type="term" value="F:zinc ion binding"/>
    <property type="evidence" value="ECO:0007669"/>
    <property type="project" value="UniProtKB-KW"/>
</dbReference>
<feature type="compositionally biased region" description="Polar residues" evidence="4">
    <location>
        <begin position="178"/>
        <end position="207"/>
    </location>
</feature>
<feature type="domain" description="FLYWCH-type" evidence="5">
    <location>
        <begin position="15"/>
        <end position="79"/>
    </location>
</feature>
<dbReference type="Proteomes" id="UP000887572">
    <property type="component" value="Unplaced"/>
</dbReference>
<feature type="compositionally biased region" description="Basic and acidic residues" evidence="4">
    <location>
        <begin position="608"/>
        <end position="617"/>
    </location>
</feature>
<evidence type="ECO:0000256" key="3">
    <source>
        <dbReference type="ARBA" id="ARBA00022833"/>
    </source>
</evidence>
<evidence type="ECO:0000313" key="7">
    <source>
        <dbReference type="WBParaSite" id="Gr19_v10_g12825.t1"/>
    </source>
</evidence>
<proteinExistence type="predicted"/>
<accession>A0A914H0J8</accession>
<reference evidence="7" key="1">
    <citation type="submission" date="2022-11" db="UniProtKB">
        <authorList>
            <consortium name="WormBaseParasite"/>
        </authorList>
    </citation>
    <scope>IDENTIFICATION</scope>
</reference>
<keyword evidence="6" id="KW-1185">Reference proteome</keyword>
<feature type="compositionally biased region" description="Polar residues" evidence="4">
    <location>
        <begin position="156"/>
        <end position="166"/>
    </location>
</feature>
<keyword evidence="1" id="KW-0479">Metal-binding</keyword>
<keyword evidence="2" id="KW-0863">Zinc-finger</keyword>
<feature type="region of interest" description="Disordered" evidence="4">
    <location>
        <begin position="247"/>
        <end position="268"/>
    </location>
</feature>
<dbReference type="WBParaSite" id="Gr19_v10_g12825.t1">
    <property type="protein sequence ID" value="Gr19_v10_g12825.t1"/>
    <property type="gene ID" value="Gr19_v10_g12825"/>
</dbReference>
<feature type="compositionally biased region" description="Basic and acidic residues" evidence="4">
    <location>
        <begin position="626"/>
        <end position="636"/>
    </location>
</feature>
<feature type="compositionally biased region" description="Acidic residues" evidence="4">
    <location>
        <begin position="591"/>
        <end position="607"/>
    </location>
</feature>
<feature type="region of interest" description="Disordered" evidence="4">
    <location>
        <begin position="582"/>
        <end position="636"/>
    </location>
</feature>
<feature type="region of interest" description="Disordered" evidence="4">
    <location>
        <begin position="395"/>
        <end position="417"/>
    </location>
</feature>
<feature type="region of interest" description="Disordered" evidence="4">
    <location>
        <begin position="152"/>
        <end position="220"/>
    </location>
</feature>
<feature type="compositionally biased region" description="Low complexity" evidence="4">
    <location>
        <begin position="404"/>
        <end position="417"/>
    </location>
</feature>
<evidence type="ECO:0000256" key="4">
    <source>
        <dbReference type="SAM" id="MobiDB-lite"/>
    </source>
</evidence>
<feature type="region of interest" description="Disordered" evidence="4">
    <location>
        <begin position="453"/>
        <end position="472"/>
    </location>
</feature>